<feature type="region of interest" description="Disordered" evidence="1">
    <location>
        <begin position="39"/>
        <end position="106"/>
    </location>
</feature>
<sequence length="122" mass="13093">MTLIFVDLEKLMKSDRSAAKVLECDTDVTHPCGALERAADTVSSLTSDTPLKRDLRRSSVRYDAASRPQTSAHDKDLTRARGRAGPPSARARTRAAGVERYSPSASDEGAHTFTAIVSSCGI</sequence>
<feature type="compositionally biased region" description="Low complexity" evidence="1">
    <location>
        <begin position="83"/>
        <end position="96"/>
    </location>
</feature>
<dbReference type="Proteomes" id="UP000299102">
    <property type="component" value="Unassembled WGS sequence"/>
</dbReference>
<organism evidence="2 3">
    <name type="scientific">Eumeta variegata</name>
    <name type="common">Bagworm moth</name>
    <name type="synonym">Eumeta japonica</name>
    <dbReference type="NCBI Taxonomy" id="151549"/>
    <lineage>
        <taxon>Eukaryota</taxon>
        <taxon>Metazoa</taxon>
        <taxon>Ecdysozoa</taxon>
        <taxon>Arthropoda</taxon>
        <taxon>Hexapoda</taxon>
        <taxon>Insecta</taxon>
        <taxon>Pterygota</taxon>
        <taxon>Neoptera</taxon>
        <taxon>Endopterygota</taxon>
        <taxon>Lepidoptera</taxon>
        <taxon>Glossata</taxon>
        <taxon>Ditrysia</taxon>
        <taxon>Tineoidea</taxon>
        <taxon>Psychidae</taxon>
        <taxon>Oiketicinae</taxon>
        <taxon>Eumeta</taxon>
    </lineage>
</organism>
<dbReference type="EMBL" id="BGZK01000222">
    <property type="protein sequence ID" value="GBP29572.1"/>
    <property type="molecule type" value="Genomic_DNA"/>
</dbReference>
<name>A0A4C1UU98_EUMVA</name>
<accession>A0A4C1UU98</accession>
<proteinExistence type="predicted"/>
<keyword evidence="3" id="KW-1185">Reference proteome</keyword>
<gene>
    <name evidence="2" type="ORF">EVAR_79121_1</name>
</gene>
<evidence type="ECO:0000313" key="2">
    <source>
        <dbReference type="EMBL" id="GBP29572.1"/>
    </source>
</evidence>
<comment type="caution">
    <text evidence="2">The sequence shown here is derived from an EMBL/GenBank/DDBJ whole genome shotgun (WGS) entry which is preliminary data.</text>
</comment>
<evidence type="ECO:0000313" key="3">
    <source>
        <dbReference type="Proteomes" id="UP000299102"/>
    </source>
</evidence>
<protein>
    <submittedName>
        <fullName evidence="2">Uncharacterized protein</fullName>
    </submittedName>
</protein>
<evidence type="ECO:0000256" key="1">
    <source>
        <dbReference type="SAM" id="MobiDB-lite"/>
    </source>
</evidence>
<dbReference type="AlphaFoldDB" id="A0A4C1UU98"/>
<reference evidence="2 3" key="1">
    <citation type="journal article" date="2019" name="Commun. Biol.">
        <title>The bagworm genome reveals a unique fibroin gene that provides high tensile strength.</title>
        <authorList>
            <person name="Kono N."/>
            <person name="Nakamura H."/>
            <person name="Ohtoshi R."/>
            <person name="Tomita M."/>
            <person name="Numata K."/>
            <person name="Arakawa K."/>
        </authorList>
    </citation>
    <scope>NUCLEOTIDE SEQUENCE [LARGE SCALE GENOMIC DNA]</scope>
</reference>